<evidence type="ECO:0000256" key="3">
    <source>
        <dbReference type="PROSITE-ProRule" id="PRU00221"/>
    </source>
</evidence>
<dbReference type="SMART" id="SM00320">
    <property type="entry name" value="WD40"/>
    <property type="match status" value="3"/>
</dbReference>
<evidence type="ECO:0000313" key="4">
    <source>
        <dbReference type="EMBL" id="MEV0711557.1"/>
    </source>
</evidence>
<dbReference type="SUPFAM" id="SSF50978">
    <property type="entry name" value="WD40 repeat-like"/>
    <property type="match status" value="1"/>
</dbReference>
<sequence length="157" mass="16929">MTGHIEAVRSVAFSPDGRTLATGADKTVVLWDVGTRQRIFILADQTEWVFSVMFSPDGRTLAAGSVDKTVRLWDVGTGQRIFNLVGHTGAVRAVAFSPDGRTLATGSDDTTVRLWDVGTRRLHCSQRQGIAVSVPEVLSCLGLSRDGRVDGAGRCVW</sequence>
<dbReference type="Gene3D" id="2.130.10.10">
    <property type="entry name" value="YVTN repeat-like/Quinoprotein amine dehydrogenase"/>
    <property type="match status" value="2"/>
</dbReference>
<dbReference type="RefSeq" id="WP_357788356.1">
    <property type="nucleotide sequence ID" value="NZ_JBFAKC010000016.1"/>
</dbReference>
<feature type="repeat" description="WD" evidence="3">
    <location>
        <begin position="84"/>
        <end position="117"/>
    </location>
</feature>
<dbReference type="EMBL" id="JBFAKC010000016">
    <property type="protein sequence ID" value="MEV0711557.1"/>
    <property type="molecule type" value="Genomic_DNA"/>
</dbReference>
<proteinExistence type="predicted"/>
<dbReference type="InterPro" id="IPR036322">
    <property type="entry name" value="WD40_repeat_dom_sf"/>
</dbReference>
<dbReference type="PROSITE" id="PS50082">
    <property type="entry name" value="WD_REPEATS_2"/>
    <property type="match status" value="3"/>
</dbReference>
<dbReference type="InterPro" id="IPR020472">
    <property type="entry name" value="WD40_PAC1"/>
</dbReference>
<evidence type="ECO:0008006" key="6">
    <source>
        <dbReference type="Google" id="ProtNLM"/>
    </source>
</evidence>
<dbReference type="InterPro" id="IPR015943">
    <property type="entry name" value="WD40/YVTN_repeat-like_dom_sf"/>
</dbReference>
<comment type="caution">
    <text evidence="4">The sequence shown here is derived from an EMBL/GenBank/DDBJ whole genome shotgun (WGS) entry which is preliminary data.</text>
</comment>
<dbReference type="PANTHER" id="PTHR19879:SF9">
    <property type="entry name" value="TRANSCRIPTION INITIATION FACTOR TFIID SUBUNIT 5"/>
    <property type="match status" value="1"/>
</dbReference>
<dbReference type="InterPro" id="IPR001680">
    <property type="entry name" value="WD40_rpt"/>
</dbReference>
<gene>
    <name evidence="4" type="ORF">AB0I48_28730</name>
</gene>
<keyword evidence="5" id="KW-1185">Reference proteome</keyword>
<protein>
    <recommendedName>
        <fullName evidence="6">WD40 repeat domain-containing protein</fullName>
    </recommendedName>
</protein>
<dbReference type="Proteomes" id="UP001551695">
    <property type="component" value="Unassembled WGS sequence"/>
</dbReference>
<feature type="repeat" description="WD" evidence="3">
    <location>
        <begin position="42"/>
        <end position="83"/>
    </location>
</feature>
<dbReference type="PRINTS" id="PR00320">
    <property type="entry name" value="GPROTEINBRPT"/>
</dbReference>
<dbReference type="InterPro" id="IPR019775">
    <property type="entry name" value="WD40_repeat_CS"/>
</dbReference>
<evidence type="ECO:0000256" key="1">
    <source>
        <dbReference type="ARBA" id="ARBA00022574"/>
    </source>
</evidence>
<keyword evidence="1 3" id="KW-0853">WD repeat</keyword>
<dbReference type="Pfam" id="PF00400">
    <property type="entry name" value="WD40"/>
    <property type="match status" value="3"/>
</dbReference>
<reference evidence="4 5" key="1">
    <citation type="submission" date="2024-06" db="EMBL/GenBank/DDBJ databases">
        <title>The Natural Products Discovery Center: Release of the First 8490 Sequenced Strains for Exploring Actinobacteria Biosynthetic Diversity.</title>
        <authorList>
            <person name="Kalkreuter E."/>
            <person name="Kautsar S.A."/>
            <person name="Yang D."/>
            <person name="Bader C.D."/>
            <person name="Teijaro C.N."/>
            <person name="Fluegel L."/>
            <person name="Davis C.M."/>
            <person name="Simpson J.R."/>
            <person name="Lauterbach L."/>
            <person name="Steele A.D."/>
            <person name="Gui C."/>
            <person name="Meng S."/>
            <person name="Li G."/>
            <person name="Viehrig K."/>
            <person name="Ye F."/>
            <person name="Su P."/>
            <person name="Kiefer A.F."/>
            <person name="Nichols A."/>
            <person name="Cepeda A.J."/>
            <person name="Yan W."/>
            <person name="Fan B."/>
            <person name="Jiang Y."/>
            <person name="Adhikari A."/>
            <person name="Zheng C.-J."/>
            <person name="Schuster L."/>
            <person name="Cowan T.M."/>
            <person name="Smanski M.J."/>
            <person name="Chevrette M.G."/>
            <person name="De Carvalho L.P.S."/>
            <person name="Shen B."/>
        </authorList>
    </citation>
    <scope>NUCLEOTIDE SEQUENCE [LARGE SCALE GENOMIC DNA]</scope>
    <source>
        <strain evidence="4 5">NPDC050403</strain>
    </source>
</reference>
<dbReference type="PROSITE" id="PS50294">
    <property type="entry name" value="WD_REPEATS_REGION"/>
    <property type="match status" value="3"/>
</dbReference>
<feature type="repeat" description="WD" evidence="3">
    <location>
        <begin position="1"/>
        <end position="41"/>
    </location>
</feature>
<evidence type="ECO:0000256" key="2">
    <source>
        <dbReference type="ARBA" id="ARBA00022737"/>
    </source>
</evidence>
<accession>A0ABV3G1K9</accession>
<dbReference type="PANTHER" id="PTHR19879">
    <property type="entry name" value="TRANSCRIPTION INITIATION FACTOR TFIID"/>
    <property type="match status" value="1"/>
</dbReference>
<keyword evidence="2" id="KW-0677">Repeat</keyword>
<evidence type="ECO:0000313" key="5">
    <source>
        <dbReference type="Proteomes" id="UP001551695"/>
    </source>
</evidence>
<name>A0ABV3G1K9_9NOCA</name>
<dbReference type="PROSITE" id="PS00678">
    <property type="entry name" value="WD_REPEATS_1"/>
    <property type="match status" value="3"/>
</dbReference>
<organism evidence="4 5">
    <name type="scientific">Nocardia aurea</name>
    <dbReference type="NCBI Taxonomy" id="2144174"/>
    <lineage>
        <taxon>Bacteria</taxon>
        <taxon>Bacillati</taxon>
        <taxon>Actinomycetota</taxon>
        <taxon>Actinomycetes</taxon>
        <taxon>Mycobacteriales</taxon>
        <taxon>Nocardiaceae</taxon>
        <taxon>Nocardia</taxon>
    </lineage>
</organism>